<dbReference type="Proteomes" id="UP001152803">
    <property type="component" value="Unassembled WGS sequence"/>
</dbReference>
<name>A0A9Q1DC87_CONCO</name>
<proteinExistence type="predicted"/>
<dbReference type="EMBL" id="JAFJMO010000010">
    <property type="protein sequence ID" value="KAJ8265319.1"/>
    <property type="molecule type" value="Genomic_DNA"/>
</dbReference>
<sequence>MKRSLDQWKTQEYRTRGRAFQRPVSVPLAPHRNINEGPPLCPGLIEEASPKSAPYGCFQCARADPKHPRNNT</sequence>
<organism evidence="1 2">
    <name type="scientific">Conger conger</name>
    <name type="common">Conger eel</name>
    <name type="synonym">Muraena conger</name>
    <dbReference type="NCBI Taxonomy" id="82655"/>
    <lineage>
        <taxon>Eukaryota</taxon>
        <taxon>Metazoa</taxon>
        <taxon>Chordata</taxon>
        <taxon>Craniata</taxon>
        <taxon>Vertebrata</taxon>
        <taxon>Euteleostomi</taxon>
        <taxon>Actinopterygii</taxon>
        <taxon>Neopterygii</taxon>
        <taxon>Teleostei</taxon>
        <taxon>Anguilliformes</taxon>
        <taxon>Congridae</taxon>
        <taxon>Conger</taxon>
    </lineage>
</organism>
<reference evidence="1" key="1">
    <citation type="journal article" date="2023" name="Science">
        <title>Genome structures resolve the early diversification of teleost fishes.</title>
        <authorList>
            <person name="Parey E."/>
            <person name="Louis A."/>
            <person name="Montfort J."/>
            <person name="Bouchez O."/>
            <person name="Roques C."/>
            <person name="Iampietro C."/>
            <person name="Lluch J."/>
            <person name="Castinel A."/>
            <person name="Donnadieu C."/>
            <person name="Desvignes T."/>
            <person name="Floi Bucao C."/>
            <person name="Jouanno E."/>
            <person name="Wen M."/>
            <person name="Mejri S."/>
            <person name="Dirks R."/>
            <person name="Jansen H."/>
            <person name="Henkel C."/>
            <person name="Chen W.J."/>
            <person name="Zahm M."/>
            <person name="Cabau C."/>
            <person name="Klopp C."/>
            <person name="Thompson A.W."/>
            <person name="Robinson-Rechavi M."/>
            <person name="Braasch I."/>
            <person name="Lecointre G."/>
            <person name="Bobe J."/>
            <person name="Postlethwait J.H."/>
            <person name="Berthelot C."/>
            <person name="Roest Crollius H."/>
            <person name="Guiguen Y."/>
        </authorList>
    </citation>
    <scope>NUCLEOTIDE SEQUENCE</scope>
    <source>
        <strain evidence="1">Concon-B</strain>
    </source>
</reference>
<evidence type="ECO:0000313" key="2">
    <source>
        <dbReference type="Proteomes" id="UP001152803"/>
    </source>
</evidence>
<keyword evidence="2" id="KW-1185">Reference proteome</keyword>
<dbReference type="AlphaFoldDB" id="A0A9Q1DC87"/>
<gene>
    <name evidence="1" type="ORF">COCON_G00144180</name>
</gene>
<accession>A0A9Q1DC87</accession>
<comment type="caution">
    <text evidence="1">The sequence shown here is derived from an EMBL/GenBank/DDBJ whole genome shotgun (WGS) entry which is preliminary data.</text>
</comment>
<protein>
    <submittedName>
        <fullName evidence="1">Uncharacterized protein</fullName>
    </submittedName>
</protein>
<evidence type="ECO:0000313" key="1">
    <source>
        <dbReference type="EMBL" id="KAJ8265319.1"/>
    </source>
</evidence>